<feature type="transmembrane region" description="Helical" evidence="7">
    <location>
        <begin position="398"/>
        <end position="419"/>
    </location>
</feature>
<dbReference type="PANTHER" id="PTHR43045:SF1">
    <property type="entry name" value="SHIKIMATE TRANSPORTER"/>
    <property type="match status" value="1"/>
</dbReference>
<comment type="caution">
    <text evidence="9">The sequence shown here is derived from an EMBL/GenBank/DDBJ whole genome shotgun (WGS) entry which is preliminary data.</text>
</comment>
<reference evidence="9 10" key="1">
    <citation type="submission" date="2023-07" db="EMBL/GenBank/DDBJ databases">
        <title>Comparative genomics of wheat-associated soil bacteria to identify genetic determinants of phenazine resistance.</title>
        <authorList>
            <person name="Mouncey N."/>
        </authorList>
    </citation>
    <scope>NUCLEOTIDE SEQUENCE [LARGE SCALE GENOMIC DNA]</scope>
    <source>
        <strain evidence="9 10">W4I11</strain>
    </source>
</reference>
<feature type="transmembrane region" description="Helical" evidence="7">
    <location>
        <begin position="151"/>
        <end position="171"/>
    </location>
</feature>
<evidence type="ECO:0000313" key="9">
    <source>
        <dbReference type="EMBL" id="MDQ0997701.1"/>
    </source>
</evidence>
<dbReference type="InterPro" id="IPR020846">
    <property type="entry name" value="MFS_dom"/>
</dbReference>
<evidence type="ECO:0000256" key="5">
    <source>
        <dbReference type="ARBA" id="ARBA00022989"/>
    </source>
</evidence>
<dbReference type="Proteomes" id="UP001237780">
    <property type="component" value="Unassembled WGS sequence"/>
</dbReference>
<dbReference type="RefSeq" id="WP_307281970.1">
    <property type="nucleotide sequence ID" value="NZ_JAUSZT010000003.1"/>
</dbReference>
<dbReference type="CDD" id="cd17369">
    <property type="entry name" value="MFS_ShiA_like"/>
    <property type="match status" value="1"/>
</dbReference>
<dbReference type="EMBL" id="JAUSZT010000003">
    <property type="protein sequence ID" value="MDQ0997701.1"/>
    <property type="molecule type" value="Genomic_DNA"/>
</dbReference>
<dbReference type="PROSITE" id="PS00217">
    <property type="entry name" value="SUGAR_TRANSPORT_2"/>
    <property type="match status" value="1"/>
</dbReference>
<dbReference type="Pfam" id="PF00083">
    <property type="entry name" value="Sugar_tr"/>
    <property type="match status" value="1"/>
</dbReference>
<keyword evidence="5 7" id="KW-1133">Transmembrane helix</keyword>
<keyword evidence="10" id="KW-1185">Reference proteome</keyword>
<feature type="transmembrane region" description="Helical" evidence="7">
    <location>
        <begin position="333"/>
        <end position="355"/>
    </location>
</feature>
<feature type="transmembrane region" description="Helical" evidence="7">
    <location>
        <begin position="191"/>
        <end position="208"/>
    </location>
</feature>
<comment type="subcellular location">
    <subcellularLocation>
        <location evidence="1">Cell membrane</location>
        <topology evidence="1">Multi-pass membrane protein</topology>
    </subcellularLocation>
</comment>
<proteinExistence type="predicted"/>
<sequence>MNQIAAKRQPIRAATGAFVGTMIEWYDFYIYGTAAALVFGDVFFASQDPVMGVLASLGTFAIGFVARPVGALLFGHFGDKVGRKNSLIITLLLMGAATVLIGVLPSYHSIGMSAAVMLVLLRLVQGVAVGGEWGGAVLIAAEHAPPRWRTFLASAPQYGSPIGLILATLAFRTVSDLPQEDFLSWGWRIPFLLSGILIIFAFIIRAGINESPELEERLKEKTVQNVIPAKEIFLTKKKSLVLGMGLCLLGVAGFYFITTLMMTFTTTSLGINRSDMLELVSWVGVIELFAFPAGSYIATRFGERFLLIAMSGAALLFAVPMMMLIITGNLTNIYIAILVATVFLAAHYAVMAPFLTRAFPVHLRYTGISLCSSLSGAIFSGLTPVIGVWLVHTYGVQWAPLAGLFIFIAGISFLCSIFLPVEDSGSESFAARAAERMQKIETEPAKS</sequence>
<evidence type="ECO:0000259" key="8">
    <source>
        <dbReference type="PROSITE" id="PS50850"/>
    </source>
</evidence>
<feature type="transmembrane region" description="Helical" evidence="7">
    <location>
        <begin position="240"/>
        <end position="264"/>
    </location>
</feature>
<feature type="transmembrane region" description="Helical" evidence="7">
    <location>
        <begin position="305"/>
        <end position="327"/>
    </location>
</feature>
<evidence type="ECO:0000313" key="10">
    <source>
        <dbReference type="Proteomes" id="UP001237780"/>
    </source>
</evidence>
<dbReference type="InterPro" id="IPR005828">
    <property type="entry name" value="MFS_sugar_transport-like"/>
</dbReference>
<feature type="transmembrane region" description="Helical" evidence="7">
    <location>
        <begin position="367"/>
        <end position="392"/>
    </location>
</feature>
<evidence type="ECO:0000256" key="2">
    <source>
        <dbReference type="ARBA" id="ARBA00022448"/>
    </source>
</evidence>
<keyword evidence="4 7" id="KW-0812">Transmembrane</keyword>
<keyword evidence="6 7" id="KW-0472">Membrane</keyword>
<organism evidence="9 10">
    <name type="scientific">Phyllobacterium ifriqiyense</name>
    <dbReference type="NCBI Taxonomy" id="314238"/>
    <lineage>
        <taxon>Bacteria</taxon>
        <taxon>Pseudomonadati</taxon>
        <taxon>Pseudomonadota</taxon>
        <taxon>Alphaproteobacteria</taxon>
        <taxon>Hyphomicrobiales</taxon>
        <taxon>Phyllobacteriaceae</taxon>
        <taxon>Phyllobacterium</taxon>
    </lineage>
</organism>
<feature type="transmembrane region" description="Helical" evidence="7">
    <location>
        <begin position="279"/>
        <end position="298"/>
    </location>
</feature>
<gene>
    <name evidence="9" type="ORF">QFZ34_002883</name>
</gene>
<feature type="transmembrane region" description="Helical" evidence="7">
    <location>
        <begin position="52"/>
        <end position="75"/>
    </location>
</feature>
<dbReference type="SUPFAM" id="SSF103473">
    <property type="entry name" value="MFS general substrate transporter"/>
    <property type="match status" value="1"/>
</dbReference>
<feature type="transmembrane region" description="Helical" evidence="7">
    <location>
        <begin position="114"/>
        <end position="139"/>
    </location>
</feature>
<feature type="transmembrane region" description="Helical" evidence="7">
    <location>
        <begin position="87"/>
        <end position="108"/>
    </location>
</feature>
<evidence type="ECO:0000256" key="7">
    <source>
        <dbReference type="SAM" id="Phobius"/>
    </source>
</evidence>
<evidence type="ECO:0000256" key="3">
    <source>
        <dbReference type="ARBA" id="ARBA00022475"/>
    </source>
</evidence>
<evidence type="ECO:0000256" key="4">
    <source>
        <dbReference type="ARBA" id="ARBA00022692"/>
    </source>
</evidence>
<name>A0ABU0SB63_9HYPH</name>
<keyword evidence="3" id="KW-1003">Cell membrane</keyword>
<accession>A0ABU0SB63</accession>
<feature type="domain" description="Major facilitator superfamily (MFS) profile" evidence="8">
    <location>
        <begin position="13"/>
        <end position="427"/>
    </location>
</feature>
<evidence type="ECO:0000256" key="6">
    <source>
        <dbReference type="ARBA" id="ARBA00023136"/>
    </source>
</evidence>
<dbReference type="InterPro" id="IPR005829">
    <property type="entry name" value="Sugar_transporter_CS"/>
</dbReference>
<dbReference type="InterPro" id="IPR036259">
    <property type="entry name" value="MFS_trans_sf"/>
</dbReference>
<protein>
    <submittedName>
        <fullName evidence="9">MFS family permease</fullName>
    </submittedName>
</protein>
<keyword evidence="2" id="KW-0813">Transport</keyword>
<dbReference type="Gene3D" id="1.20.1250.20">
    <property type="entry name" value="MFS general substrate transporter like domains"/>
    <property type="match status" value="2"/>
</dbReference>
<evidence type="ECO:0000256" key="1">
    <source>
        <dbReference type="ARBA" id="ARBA00004651"/>
    </source>
</evidence>
<dbReference type="PANTHER" id="PTHR43045">
    <property type="entry name" value="SHIKIMATE TRANSPORTER"/>
    <property type="match status" value="1"/>
</dbReference>
<dbReference type="PROSITE" id="PS50850">
    <property type="entry name" value="MFS"/>
    <property type="match status" value="1"/>
</dbReference>